<dbReference type="EMBL" id="GBRH01168440">
    <property type="protein sequence ID" value="JAE29456.1"/>
    <property type="molecule type" value="Transcribed_RNA"/>
</dbReference>
<proteinExistence type="predicted"/>
<protein>
    <submittedName>
        <fullName evidence="1">Uncharacterized protein</fullName>
    </submittedName>
</protein>
<accession>A0A0A9H3N3</accession>
<name>A0A0A9H3N3_ARUDO</name>
<dbReference type="AlphaFoldDB" id="A0A0A9H3N3"/>
<dbReference type="PROSITE" id="PS51257">
    <property type="entry name" value="PROKAR_LIPOPROTEIN"/>
    <property type="match status" value="1"/>
</dbReference>
<reference evidence="1" key="1">
    <citation type="submission" date="2014-09" db="EMBL/GenBank/DDBJ databases">
        <authorList>
            <person name="Magalhaes I.L.F."/>
            <person name="Oliveira U."/>
            <person name="Santos F.R."/>
            <person name="Vidigal T.H.D.A."/>
            <person name="Brescovit A.D."/>
            <person name="Santos A.J."/>
        </authorList>
    </citation>
    <scope>NUCLEOTIDE SEQUENCE</scope>
    <source>
        <tissue evidence="1">Shoot tissue taken approximately 20 cm above the soil surface</tissue>
    </source>
</reference>
<reference evidence="1" key="2">
    <citation type="journal article" date="2015" name="Data Brief">
        <title>Shoot transcriptome of the giant reed, Arundo donax.</title>
        <authorList>
            <person name="Barrero R.A."/>
            <person name="Guerrero F.D."/>
            <person name="Moolhuijzen P."/>
            <person name="Goolsby J.A."/>
            <person name="Tidwell J."/>
            <person name="Bellgard S.E."/>
            <person name="Bellgard M.I."/>
        </authorList>
    </citation>
    <scope>NUCLEOTIDE SEQUENCE</scope>
    <source>
        <tissue evidence="1">Shoot tissue taken approximately 20 cm above the soil surface</tissue>
    </source>
</reference>
<evidence type="ECO:0000313" key="1">
    <source>
        <dbReference type="EMBL" id="JAE29456.1"/>
    </source>
</evidence>
<sequence>MKSHEWVVWSFLFLFGNTEMTPGILASLMACSLFSFAANPWKPLL</sequence>
<organism evidence="1">
    <name type="scientific">Arundo donax</name>
    <name type="common">Giant reed</name>
    <name type="synonym">Donax arundinaceus</name>
    <dbReference type="NCBI Taxonomy" id="35708"/>
    <lineage>
        <taxon>Eukaryota</taxon>
        <taxon>Viridiplantae</taxon>
        <taxon>Streptophyta</taxon>
        <taxon>Embryophyta</taxon>
        <taxon>Tracheophyta</taxon>
        <taxon>Spermatophyta</taxon>
        <taxon>Magnoliopsida</taxon>
        <taxon>Liliopsida</taxon>
        <taxon>Poales</taxon>
        <taxon>Poaceae</taxon>
        <taxon>PACMAD clade</taxon>
        <taxon>Arundinoideae</taxon>
        <taxon>Arundineae</taxon>
        <taxon>Arundo</taxon>
    </lineage>
</organism>